<organism evidence="2 3">
    <name type="scientific">candidate division Kazan bacterium RIFCSPLOWO2_01_FULL_45_19</name>
    <dbReference type="NCBI Taxonomy" id="1798538"/>
    <lineage>
        <taxon>Bacteria</taxon>
        <taxon>Bacteria division Kazan-3B-28</taxon>
    </lineage>
</organism>
<evidence type="ECO:0000313" key="3">
    <source>
        <dbReference type="Proteomes" id="UP000178085"/>
    </source>
</evidence>
<evidence type="ECO:0000313" key="2">
    <source>
        <dbReference type="EMBL" id="OGB73416.1"/>
    </source>
</evidence>
<gene>
    <name evidence="2" type="ORF">A3K51_00900</name>
</gene>
<dbReference type="AlphaFoldDB" id="A0A1F4NPW8"/>
<accession>A0A1F4NPW8</accession>
<keyword evidence="1" id="KW-1133">Transmembrane helix</keyword>
<name>A0A1F4NPW8_UNCK3</name>
<feature type="transmembrane region" description="Helical" evidence="1">
    <location>
        <begin position="80"/>
        <end position="99"/>
    </location>
</feature>
<comment type="caution">
    <text evidence="2">The sequence shown here is derived from an EMBL/GenBank/DDBJ whole genome shotgun (WGS) entry which is preliminary data.</text>
</comment>
<proteinExistence type="predicted"/>
<feature type="transmembrane region" description="Helical" evidence="1">
    <location>
        <begin position="29"/>
        <end position="48"/>
    </location>
</feature>
<feature type="transmembrane region" description="Helical" evidence="1">
    <location>
        <begin position="55"/>
        <end position="74"/>
    </location>
</feature>
<sequence>MNLKRMFVGAGLIVWVVLAFRFIPQLWISIPGTYLILWFCSVALIGFWSRTATKVFFAGWPLWWLTWWVFTPILTDPSAFWPWHLLGMSLAGVTTLVVWKMGESWHAKDYPKHFSQKYLNDLIDS</sequence>
<evidence type="ECO:0000256" key="1">
    <source>
        <dbReference type="SAM" id="Phobius"/>
    </source>
</evidence>
<keyword evidence="1" id="KW-0472">Membrane</keyword>
<protein>
    <submittedName>
        <fullName evidence="2">Uncharacterized protein</fullName>
    </submittedName>
</protein>
<dbReference type="EMBL" id="METD01000001">
    <property type="protein sequence ID" value="OGB73416.1"/>
    <property type="molecule type" value="Genomic_DNA"/>
</dbReference>
<keyword evidence="1" id="KW-0812">Transmembrane</keyword>
<reference evidence="2 3" key="1">
    <citation type="journal article" date="2016" name="Nat. Commun.">
        <title>Thousands of microbial genomes shed light on interconnected biogeochemical processes in an aquifer system.</title>
        <authorList>
            <person name="Anantharaman K."/>
            <person name="Brown C.T."/>
            <person name="Hug L.A."/>
            <person name="Sharon I."/>
            <person name="Castelle C.J."/>
            <person name="Probst A.J."/>
            <person name="Thomas B.C."/>
            <person name="Singh A."/>
            <person name="Wilkins M.J."/>
            <person name="Karaoz U."/>
            <person name="Brodie E.L."/>
            <person name="Williams K.H."/>
            <person name="Hubbard S.S."/>
            <person name="Banfield J.F."/>
        </authorList>
    </citation>
    <scope>NUCLEOTIDE SEQUENCE [LARGE SCALE GENOMIC DNA]</scope>
</reference>
<dbReference type="Proteomes" id="UP000178085">
    <property type="component" value="Unassembled WGS sequence"/>
</dbReference>